<evidence type="ECO:0000256" key="1">
    <source>
        <dbReference type="ARBA" id="ARBA00007118"/>
    </source>
</evidence>
<dbReference type="GO" id="GO:0016491">
    <property type="term" value="F:oxidoreductase activity"/>
    <property type="evidence" value="ECO:0007669"/>
    <property type="project" value="UniProtKB-KW"/>
</dbReference>
<gene>
    <name evidence="5" type="ORF">FPD46_08660</name>
</gene>
<comment type="caution">
    <text evidence="5">The sequence shown here is derived from an EMBL/GenBank/DDBJ whole genome shotgun (WGS) entry which is preliminary data.</text>
</comment>
<comment type="similarity">
    <text evidence="1">Belongs to the nitroreductase family.</text>
</comment>
<feature type="domain" description="Nitroreductase" evidence="4">
    <location>
        <begin position="9"/>
        <end position="180"/>
    </location>
</feature>
<evidence type="ECO:0000259" key="4">
    <source>
        <dbReference type="Pfam" id="PF00881"/>
    </source>
</evidence>
<dbReference type="EMBL" id="VOWB01000093">
    <property type="protein sequence ID" value="TXE78136.1"/>
    <property type="molecule type" value="Genomic_DNA"/>
</dbReference>
<accession>A0A5C7DN50</accession>
<dbReference type="CDD" id="cd02149">
    <property type="entry name" value="NfsB-like"/>
    <property type="match status" value="1"/>
</dbReference>
<name>A0A5C7DN50_9BACT</name>
<dbReference type="Gene3D" id="3.40.109.10">
    <property type="entry name" value="NADH Oxidase"/>
    <property type="match status" value="1"/>
</dbReference>
<dbReference type="SUPFAM" id="SSF55469">
    <property type="entry name" value="FMN-dependent nitroreductase-like"/>
    <property type="match status" value="1"/>
</dbReference>
<dbReference type="InterPro" id="IPR000415">
    <property type="entry name" value="Nitroreductase-like"/>
</dbReference>
<sequence length="202" mass="23468">MQDYLTLMKNRSSIRSYTNEKISKENLEYILECARLSPSSLGLEPWKFLVFQDDKHKHEIAKIANNQPHVANCAAVIIIVSRADFKDYFEEKLKKRGLNQEELTKRIQTYKPFIDKMDLEQSFAYAKEQSYIALTNIINAAFSLNLGSCTIGGFDKDKINQYLNLNTNKERVSLLVTLGHTKTTTHVEKMRFKFDEIVEFKD</sequence>
<dbReference type="RefSeq" id="WP_147576167.1">
    <property type="nucleotide sequence ID" value="NZ_VOWB01000093.1"/>
</dbReference>
<keyword evidence="2" id="KW-0521">NADP</keyword>
<reference evidence="5 6" key="1">
    <citation type="submission" date="2019-07" db="EMBL/GenBank/DDBJ databases">
        <title>Rapid identification of Enteric Bacteria from Whole Genome Sequences (WGS) using Average Nucleotide Identity (ANI).</title>
        <authorList>
            <person name="Lane C."/>
        </authorList>
    </citation>
    <scope>NUCLEOTIDE SEQUENCE [LARGE SCALE GENOMIC DNA]</scope>
    <source>
        <strain evidence="5 6">2016D-0250</strain>
    </source>
</reference>
<organism evidence="5 6">
    <name type="scientific">Campylobacter peloridis</name>
    <dbReference type="NCBI Taxonomy" id="488546"/>
    <lineage>
        <taxon>Bacteria</taxon>
        <taxon>Pseudomonadati</taxon>
        <taxon>Campylobacterota</taxon>
        <taxon>Epsilonproteobacteria</taxon>
        <taxon>Campylobacterales</taxon>
        <taxon>Campylobacteraceae</taxon>
        <taxon>Campylobacter</taxon>
    </lineage>
</organism>
<dbReference type="PANTHER" id="PTHR43673:SF10">
    <property type="entry name" value="NADH DEHYDROGENASE_NAD(P)H NITROREDUCTASE XCC3605-RELATED"/>
    <property type="match status" value="1"/>
</dbReference>
<evidence type="ECO:0000256" key="2">
    <source>
        <dbReference type="ARBA" id="ARBA00022857"/>
    </source>
</evidence>
<dbReference type="InterPro" id="IPR033878">
    <property type="entry name" value="NfsB-like"/>
</dbReference>
<dbReference type="AlphaFoldDB" id="A0A5C7DN50"/>
<dbReference type="InterPro" id="IPR029479">
    <property type="entry name" value="Nitroreductase"/>
</dbReference>
<evidence type="ECO:0000313" key="6">
    <source>
        <dbReference type="Proteomes" id="UP000321310"/>
    </source>
</evidence>
<dbReference type="Pfam" id="PF00881">
    <property type="entry name" value="Nitroreductase"/>
    <property type="match status" value="1"/>
</dbReference>
<dbReference type="Proteomes" id="UP000321310">
    <property type="component" value="Unassembled WGS sequence"/>
</dbReference>
<keyword evidence="3" id="KW-0560">Oxidoreductase</keyword>
<evidence type="ECO:0000313" key="5">
    <source>
        <dbReference type="EMBL" id="TXE78136.1"/>
    </source>
</evidence>
<proteinExistence type="inferred from homology"/>
<evidence type="ECO:0000256" key="3">
    <source>
        <dbReference type="ARBA" id="ARBA00023002"/>
    </source>
</evidence>
<protein>
    <submittedName>
        <fullName evidence="5">NAD(P)H-dependent oxidoreductase</fullName>
    </submittedName>
</protein>
<dbReference type="PANTHER" id="PTHR43673">
    <property type="entry name" value="NAD(P)H NITROREDUCTASE YDGI-RELATED"/>
    <property type="match status" value="1"/>
</dbReference>